<dbReference type="AlphaFoldDB" id="A0AAU9K0B6"/>
<dbReference type="EMBL" id="CAJZBQ010000041">
    <property type="protein sequence ID" value="CAG9326596.1"/>
    <property type="molecule type" value="Genomic_DNA"/>
</dbReference>
<sequence>MDSNLNSQFVSLSANFTIPVASGPSLKSISIDSLTSEFFEDLQGVSNECECTLLSSKKEMEDLESENNLLSVMEQKLCKQIQLLIQYNKELQVKLSKKKTKLQKRALCIKIARKLRKTANCKETQC</sequence>
<accession>A0AAU9K0B6</accession>
<reference evidence="1" key="1">
    <citation type="submission" date="2021-09" db="EMBL/GenBank/DDBJ databases">
        <authorList>
            <consortium name="AG Swart"/>
            <person name="Singh M."/>
            <person name="Singh A."/>
            <person name="Seah K."/>
            <person name="Emmerich C."/>
        </authorList>
    </citation>
    <scope>NUCLEOTIDE SEQUENCE</scope>
    <source>
        <strain evidence="1">ATCC30299</strain>
    </source>
</reference>
<proteinExistence type="predicted"/>
<organism evidence="1 2">
    <name type="scientific">Blepharisma stoltei</name>
    <dbReference type="NCBI Taxonomy" id="1481888"/>
    <lineage>
        <taxon>Eukaryota</taxon>
        <taxon>Sar</taxon>
        <taxon>Alveolata</taxon>
        <taxon>Ciliophora</taxon>
        <taxon>Postciliodesmatophora</taxon>
        <taxon>Heterotrichea</taxon>
        <taxon>Heterotrichida</taxon>
        <taxon>Blepharismidae</taxon>
        <taxon>Blepharisma</taxon>
    </lineage>
</organism>
<dbReference type="Proteomes" id="UP001162131">
    <property type="component" value="Unassembled WGS sequence"/>
</dbReference>
<gene>
    <name evidence="1" type="ORF">BSTOLATCC_MIC41870</name>
</gene>
<comment type="caution">
    <text evidence="1">The sequence shown here is derived from an EMBL/GenBank/DDBJ whole genome shotgun (WGS) entry which is preliminary data.</text>
</comment>
<evidence type="ECO:0000313" key="2">
    <source>
        <dbReference type="Proteomes" id="UP001162131"/>
    </source>
</evidence>
<name>A0AAU9K0B6_9CILI</name>
<keyword evidence="2" id="KW-1185">Reference proteome</keyword>
<evidence type="ECO:0000313" key="1">
    <source>
        <dbReference type="EMBL" id="CAG9326596.1"/>
    </source>
</evidence>
<protein>
    <submittedName>
        <fullName evidence="1">Uncharacterized protein</fullName>
    </submittedName>
</protein>